<evidence type="ECO:0000313" key="2">
    <source>
        <dbReference type="EMBL" id="MQM09732.1"/>
    </source>
</evidence>
<comment type="caution">
    <text evidence="2">The sequence shown here is derived from an EMBL/GenBank/DDBJ whole genome shotgun (WGS) entry which is preliminary data.</text>
</comment>
<sequence length="490" mass="54992">LSTPAEKDGRRRRGVAAVSPFLTVNRNPKPRSERARRRRREPEAKPDAAEAAVAEGLAATSMAIGLVFPGVSGSSTTNSSWTKAPLGIQRKYNFSSIRFRCRGPFFGATCSHWLANGQEIFLPTVRATADYPDAAPNSSKYLGNRGYHPLEELKDHERNRNMMLTDAETARTTVEVNLSFGKSEFSFFVCQMNNNAVLIFPGPVHCEPHRHVSWGEFHYIVDDYGDIFFEIFDDENLLQDPEASNPVTALIGMDVPFYGELRSGVAGHKGNSSSSVNNPEVHCEVTEVSDILISWGMPDTLRLVHPLYFARCLSKAAHTKYKERMEYPSNGLCIMGCLRPAYIDEESYLRGLFHGEDNDGYGSDWRDGEFMSFNMNRKGGMRSSVYKLEIMTIELFSVYGGQFSINLQDFQDAQPDALAHCASAIIERISMHDMSCSSALKSLCRKKKGLNIEAASETAAEKKIRRMLFPRYHRKNVKVPNDDIRDSNSY</sequence>
<dbReference type="EMBL" id="NMUH01004459">
    <property type="protein sequence ID" value="MQM09732.1"/>
    <property type="molecule type" value="Genomic_DNA"/>
</dbReference>
<feature type="region of interest" description="Disordered" evidence="1">
    <location>
        <begin position="1"/>
        <end position="49"/>
    </location>
</feature>
<dbReference type="PANTHER" id="PTHR13343">
    <property type="entry name" value="CREG1 PROTEIN"/>
    <property type="match status" value="1"/>
</dbReference>
<proteinExistence type="predicted"/>
<dbReference type="PANTHER" id="PTHR13343:SF18">
    <property type="entry name" value="PENTATRICOPEPTIDE REPEAT (PPR) SUPERFAMILY PROTEIN"/>
    <property type="match status" value="1"/>
</dbReference>
<dbReference type="AlphaFoldDB" id="A0A843WHB4"/>
<dbReference type="Proteomes" id="UP000652761">
    <property type="component" value="Unassembled WGS sequence"/>
</dbReference>
<evidence type="ECO:0000256" key="1">
    <source>
        <dbReference type="SAM" id="MobiDB-lite"/>
    </source>
</evidence>
<reference evidence="2" key="1">
    <citation type="submission" date="2017-07" db="EMBL/GenBank/DDBJ databases">
        <title>Taro Niue Genome Assembly and Annotation.</title>
        <authorList>
            <person name="Atibalentja N."/>
            <person name="Keating K."/>
            <person name="Fields C.J."/>
        </authorList>
    </citation>
    <scope>NUCLEOTIDE SEQUENCE</scope>
    <source>
        <strain evidence="2">Niue_2</strain>
        <tissue evidence="2">Leaf</tissue>
    </source>
</reference>
<feature type="non-terminal residue" evidence="2">
    <location>
        <position position="1"/>
    </location>
</feature>
<gene>
    <name evidence="2" type="ORF">Taro_042617</name>
</gene>
<keyword evidence="3" id="KW-1185">Reference proteome</keyword>
<name>A0A843WHB4_COLES</name>
<organism evidence="2 3">
    <name type="scientific">Colocasia esculenta</name>
    <name type="common">Wild taro</name>
    <name type="synonym">Arum esculentum</name>
    <dbReference type="NCBI Taxonomy" id="4460"/>
    <lineage>
        <taxon>Eukaryota</taxon>
        <taxon>Viridiplantae</taxon>
        <taxon>Streptophyta</taxon>
        <taxon>Embryophyta</taxon>
        <taxon>Tracheophyta</taxon>
        <taxon>Spermatophyta</taxon>
        <taxon>Magnoliopsida</taxon>
        <taxon>Liliopsida</taxon>
        <taxon>Araceae</taxon>
        <taxon>Aroideae</taxon>
        <taxon>Colocasieae</taxon>
        <taxon>Colocasia</taxon>
    </lineage>
</organism>
<protein>
    <submittedName>
        <fullName evidence="2">Uncharacterized protein</fullName>
    </submittedName>
</protein>
<dbReference type="OrthoDB" id="1873930at2759"/>
<accession>A0A843WHB4</accession>
<evidence type="ECO:0000313" key="3">
    <source>
        <dbReference type="Proteomes" id="UP000652761"/>
    </source>
</evidence>